<dbReference type="InterPro" id="IPR014710">
    <property type="entry name" value="RmlC-like_jellyroll"/>
</dbReference>
<name>A0A6I4HVK0_9SPHI</name>
<evidence type="ECO:0000313" key="2">
    <source>
        <dbReference type="EMBL" id="QQL50355.1"/>
    </source>
</evidence>
<dbReference type="Pfam" id="PF07883">
    <property type="entry name" value="Cupin_2"/>
    <property type="match status" value="1"/>
</dbReference>
<dbReference type="RefSeq" id="WP_157522346.1">
    <property type="nucleotide sequence ID" value="NZ_CP066775.1"/>
</dbReference>
<dbReference type="Gene3D" id="2.60.120.10">
    <property type="entry name" value="Jelly Rolls"/>
    <property type="match status" value="1"/>
</dbReference>
<dbReference type="InterPro" id="IPR011051">
    <property type="entry name" value="RmlC_Cupin_sf"/>
</dbReference>
<dbReference type="KEGG" id="mgik:GO620_002550"/>
<dbReference type="InterPro" id="IPR052535">
    <property type="entry name" value="Bacilysin_H2HPP_isomerase"/>
</dbReference>
<protein>
    <submittedName>
        <fullName evidence="2">Cupin domain-containing protein</fullName>
    </submittedName>
</protein>
<feature type="domain" description="Cupin type-2" evidence="1">
    <location>
        <begin position="36"/>
        <end position="101"/>
    </location>
</feature>
<dbReference type="SUPFAM" id="SSF51182">
    <property type="entry name" value="RmlC-like cupins"/>
    <property type="match status" value="1"/>
</dbReference>
<dbReference type="InterPro" id="IPR013096">
    <property type="entry name" value="Cupin_2"/>
</dbReference>
<organism evidence="2 3">
    <name type="scientific">Mucilaginibacter ginkgonis</name>
    <dbReference type="NCBI Taxonomy" id="2682091"/>
    <lineage>
        <taxon>Bacteria</taxon>
        <taxon>Pseudomonadati</taxon>
        <taxon>Bacteroidota</taxon>
        <taxon>Sphingobacteriia</taxon>
        <taxon>Sphingobacteriales</taxon>
        <taxon>Sphingobacteriaceae</taxon>
        <taxon>Mucilaginibacter</taxon>
    </lineage>
</organism>
<accession>A0A6I4HVK0</accession>
<dbReference type="PANTHER" id="PTHR40112:SF1">
    <property type="entry name" value="H2HPP ISOMERASE"/>
    <property type="match status" value="1"/>
</dbReference>
<dbReference type="AlphaFoldDB" id="A0A6I4HVK0"/>
<dbReference type="EMBL" id="CP066775">
    <property type="protein sequence ID" value="QQL50355.1"/>
    <property type="molecule type" value="Genomic_DNA"/>
</dbReference>
<evidence type="ECO:0000313" key="3">
    <source>
        <dbReference type="Proteomes" id="UP000429232"/>
    </source>
</evidence>
<dbReference type="Proteomes" id="UP000429232">
    <property type="component" value="Chromosome"/>
</dbReference>
<dbReference type="PANTHER" id="PTHR40112">
    <property type="entry name" value="H2HPP ISOMERASE"/>
    <property type="match status" value="1"/>
</dbReference>
<evidence type="ECO:0000259" key="1">
    <source>
        <dbReference type="Pfam" id="PF07883"/>
    </source>
</evidence>
<dbReference type="InterPro" id="IPR025499">
    <property type="entry name" value="KdgF"/>
</dbReference>
<gene>
    <name evidence="2" type="ORF">GO620_002550</name>
</gene>
<keyword evidence="3" id="KW-1185">Reference proteome</keyword>
<proteinExistence type="predicted"/>
<reference evidence="2 3" key="1">
    <citation type="submission" date="2020-12" db="EMBL/GenBank/DDBJ databases">
        <title>HMF7856_wgs.fasta genome submission.</title>
        <authorList>
            <person name="Kang H."/>
            <person name="Kim H."/>
            <person name="Joh K."/>
        </authorList>
    </citation>
    <scope>NUCLEOTIDE SEQUENCE [LARGE SCALE GENOMIC DNA]</scope>
    <source>
        <strain evidence="2 3">HMF7856</strain>
    </source>
</reference>
<dbReference type="CDD" id="cd02238">
    <property type="entry name" value="cupin_KdgF"/>
    <property type="match status" value="1"/>
</dbReference>
<sequence>MDTQYFKSFADINVKQIAPGYHSKLIHTGTNTLNFIDVDKGAIVKPHQHIHEQMSFVLEGEFELTIDGEAQILDAGTFAIIPSNVVHSGRAITNCKLLDVFSPVREDYKNL</sequence>
<dbReference type="PIRSF" id="PIRSF029883">
    <property type="entry name" value="KdgF"/>
    <property type="match status" value="1"/>
</dbReference>